<dbReference type="Proteomes" id="UP000275408">
    <property type="component" value="Unassembled WGS sequence"/>
</dbReference>
<sequence>MISLANFKNQIMMKSTVFIVFVLAFGSLGVALKCPTCFSRESGKQCDAVATLRTCTEPDAVCALYHSESSFKGGVYMRYCSTLDRVLPLQAMCNKPPSEVEGLGLVTCRAECEGCSSTLVV</sequence>
<reference evidence="1 2" key="1">
    <citation type="journal article" date="2018" name="Sci. Rep.">
        <title>Comparative analysis of the Pocillopora damicornis genome highlights role of immune system in coral evolution.</title>
        <authorList>
            <person name="Cunning R."/>
            <person name="Bay R.A."/>
            <person name="Gillette P."/>
            <person name="Baker A.C."/>
            <person name="Traylor-Knowles N."/>
        </authorList>
    </citation>
    <scope>NUCLEOTIDE SEQUENCE [LARGE SCALE GENOMIC DNA]</scope>
    <source>
        <strain evidence="1">RSMAS</strain>
        <tissue evidence="1">Whole animal</tissue>
    </source>
</reference>
<dbReference type="EMBL" id="RCHS01001881">
    <property type="protein sequence ID" value="RMX50935.1"/>
    <property type="molecule type" value="Genomic_DNA"/>
</dbReference>
<keyword evidence="2" id="KW-1185">Reference proteome</keyword>
<organism evidence="1 2">
    <name type="scientific">Pocillopora damicornis</name>
    <name type="common">Cauliflower coral</name>
    <name type="synonym">Millepora damicornis</name>
    <dbReference type="NCBI Taxonomy" id="46731"/>
    <lineage>
        <taxon>Eukaryota</taxon>
        <taxon>Metazoa</taxon>
        <taxon>Cnidaria</taxon>
        <taxon>Anthozoa</taxon>
        <taxon>Hexacorallia</taxon>
        <taxon>Scleractinia</taxon>
        <taxon>Astrocoeniina</taxon>
        <taxon>Pocilloporidae</taxon>
        <taxon>Pocillopora</taxon>
    </lineage>
</organism>
<protein>
    <recommendedName>
        <fullName evidence="3">UPAR/Ly6 domain-containing protein</fullName>
    </recommendedName>
</protein>
<evidence type="ECO:0008006" key="3">
    <source>
        <dbReference type="Google" id="ProtNLM"/>
    </source>
</evidence>
<name>A0A3M6UBA9_POCDA</name>
<proteinExistence type="predicted"/>
<dbReference type="AlphaFoldDB" id="A0A3M6UBA9"/>
<comment type="caution">
    <text evidence="1">The sequence shown here is derived from an EMBL/GenBank/DDBJ whole genome shotgun (WGS) entry which is preliminary data.</text>
</comment>
<gene>
    <name evidence="1" type="ORF">pdam_00017546</name>
</gene>
<evidence type="ECO:0000313" key="2">
    <source>
        <dbReference type="Proteomes" id="UP000275408"/>
    </source>
</evidence>
<evidence type="ECO:0000313" key="1">
    <source>
        <dbReference type="EMBL" id="RMX50935.1"/>
    </source>
</evidence>
<accession>A0A3M6UBA9</accession>